<protein>
    <submittedName>
        <fullName evidence="1">Phage tail assembly protein</fullName>
    </submittedName>
</protein>
<name>A0ABS5HKC8_9BACT</name>
<proteinExistence type="predicted"/>
<reference evidence="1 2" key="1">
    <citation type="submission" date="2021-04" db="EMBL/GenBank/DDBJ databases">
        <title>Molecular and phenotypic characterization and identification of bacterial isolates recovered from the Anatolian ground squirrels (Spermophilus xanthoprymnus) and which have the potential to form a new species in the Campylobacter genus.</title>
        <authorList>
            <person name="Aydin F."/>
            <person name="Abay S."/>
            <person name="Kayman T."/>
            <person name="Karakaya E."/>
            <person name="Mustak H.K."/>
            <person name="Mustak I.B."/>
            <person name="Bilgin N."/>
            <person name="Duzler A."/>
            <person name="Sahin O."/>
            <person name="Guran O."/>
            <person name="Saticioglu I.B."/>
        </authorList>
    </citation>
    <scope>NUCLEOTIDE SEQUENCE [LARGE SCALE GENOMIC DNA]</scope>
    <source>
        <strain evidence="2">faydin-G24</strain>
    </source>
</reference>
<keyword evidence="2" id="KW-1185">Reference proteome</keyword>
<evidence type="ECO:0000313" key="1">
    <source>
        <dbReference type="EMBL" id="MBR8464730.1"/>
    </source>
</evidence>
<sequence length="89" mass="9976">MKKAKVENNNIVEENGEKYTIIKLDGDKELKIRHPKGRDLRFAMSGGGSDSDIIFKMASNLTCLSEAELDDMPARECSEILKEVSRFLG</sequence>
<dbReference type="Pfam" id="PF10109">
    <property type="entry name" value="Phage_TAC_7"/>
    <property type="match status" value="1"/>
</dbReference>
<comment type="caution">
    <text evidence="1">The sequence shown here is derived from an EMBL/GenBank/DDBJ whole genome shotgun (WGS) entry which is preliminary data.</text>
</comment>
<accession>A0ABS5HKC8</accession>
<dbReference type="InterPro" id="IPR019289">
    <property type="entry name" value="Phage_tail_E/E"/>
</dbReference>
<dbReference type="Proteomes" id="UP000682951">
    <property type="component" value="Unassembled WGS sequence"/>
</dbReference>
<dbReference type="EMBL" id="JAGSSW010000017">
    <property type="protein sequence ID" value="MBR8464730.1"/>
    <property type="molecule type" value="Genomic_DNA"/>
</dbReference>
<organism evidence="1 2">
    <name type="scientific">Campylobacter anatolicus</name>
    <dbReference type="NCBI Taxonomy" id="2829105"/>
    <lineage>
        <taxon>Bacteria</taxon>
        <taxon>Pseudomonadati</taxon>
        <taxon>Campylobacterota</taxon>
        <taxon>Epsilonproteobacteria</taxon>
        <taxon>Campylobacterales</taxon>
        <taxon>Campylobacteraceae</taxon>
        <taxon>Campylobacter</taxon>
    </lineage>
</organism>
<dbReference type="RefSeq" id="WP_212142513.1">
    <property type="nucleotide sequence ID" value="NZ_JAGSSW010000017.1"/>
</dbReference>
<gene>
    <name evidence="1" type="ORF">KDD93_09195</name>
</gene>
<evidence type="ECO:0000313" key="2">
    <source>
        <dbReference type="Proteomes" id="UP000682951"/>
    </source>
</evidence>